<dbReference type="InterPro" id="IPR038673">
    <property type="entry name" value="OprB_sf"/>
</dbReference>
<dbReference type="Gene3D" id="2.40.160.180">
    <property type="entry name" value="Carbohydrate-selective porin OprB"/>
    <property type="match status" value="1"/>
</dbReference>
<comment type="similarity">
    <text evidence="1 2">Belongs to the OprB family.</text>
</comment>
<dbReference type="EMBL" id="FNHS01000002">
    <property type="protein sequence ID" value="SDM56180.1"/>
    <property type="molecule type" value="Genomic_DNA"/>
</dbReference>
<evidence type="ECO:0000313" key="5">
    <source>
        <dbReference type="Proteomes" id="UP000198704"/>
    </source>
</evidence>
<protein>
    <submittedName>
        <fullName evidence="4">Porin, OprB family</fullName>
    </submittedName>
</protein>
<dbReference type="GO" id="GO:0016020">
    <property type="term" value="C:membrane"/>
    <property type="evidence" value="ECO:0007669"/>
    <property type="project" value="InterPro"/>
</dbReference>
<organism evidence="4 5">
    <name type="scientific">Methylobacterium phyllostachyos</name>
    <dbReference type="NCBI Taxonomy" id="582672"/>
    <lineage>
        <taxon>Bacteria</taxon>
        <taxon>Pseudomonadati</taxon>
        <taxon>Pseudomonadota</taxon>
        <taxon>Alphaproteobacteria</taxon>
        <taxon>Hyphomicrobiales</taxon>
        <taxon>Methylobacteriaceae</taxon>
        <taxon>Methylobacterium</taxon>
    </lineage>
</organism>
<keyword evidence="5" id="KW-1185">Reference proteome</keyword>
<dbReference type="Pfam" id="PF04966">
    <property type="entry name" value="OprB"/>
    <property type="match status" value="1"/>
</dbReference>
<evidence type="ECO:0000256" key="2">
    <source>
        <dbReference type="RuleBase" id="RU363072"/>
    </source>
</evidence>
<dbReference type="InterPro" id="IPR007049">
    <property type="entry name" value="Carb-sel_porin_OprB"/>
</dbReference>
<dbReference type="PANTHER" id="PTHR37944">
    <property type="entry name" value="PORIN B"/>
    <property type="match status" value="1"/>
</dbReference>
<evidence type="ECO:0000256" key="3">
    <source>
        <dbReference type="SAM" id="MobiDB-lite"/>
    </source>
</evidence>
<dbReference type="Proteomes" id="UP000198704">
    <property type="component" value="Unassembled WGS sequence"/>
</dbReference>
<gene>
    <name evidence="4" type="ORF">SAMN05216360_102446</name>
</gene>
<dbReference type="GO" id="GO:0015288">
    <property type="term" value="F:porin activity"/>
    <property type="evidence" value="ECO:0007669"/>
    <property type="project" value="InterPro"/>
</dbReference>
<evidence type="ECO:0000256" key="1">
    <source>
        <dbReference type="ARBA" id="ARBA00008769"/>
    </source>
</evidence>
<reference evidence="5" key="1">
    <citation type="submission" date="2016-10" db="EMBL/GenBank/DDBJ databases">
        <authorList>
            <person name="Varghese N."/>
            <person name="Submissions S."/>
        </authorList>
    </citation>
    <scope>NUCLEOTIDE SEQUENCE [LARGE SCALE GENOMIC DNA]</scope>
    <source>
        <strain evidence="5">BL47</strain>
    </source>
</reference>
<sequence>MGTPPDIEATHRFRAAGKMSSPSTELARRWHATNARASRVALALSLAPIAAVAQSANTGAGGDPRTSVAQPEVSGKPSAVATTSIQSVLGDAADPTGLRRFLSDRGVVLSFNAIADILGDTSGGTRRTATVLGRLDMQLDADLDRLAGWHGAAFRVEAYQINGAGLSRAAVNDLAVVSELEALPSTRLYELWIEQQLLDGQLAVKLGQVAADTEFLVSQTATLFINSTFGWPTIAGTNLPSGGPAYPFGAPAIRAKYLPTPNLSFQVGLFDGDPAGPARAWNDPDPQRRNRTGTNFRLSDPAFLIAEVAYAYNVEERARTGQVLDEPGTVTFGGWHHFGRFDSLRVDDTGRSLADPSTSGVARRFRGDDGLYAMIDQTVYREPDDAGQGASAFVRAVTSPGDRNLIDFYLDAGIGYRGLLPGRSNDTAGVAVSYARISPSARGADRDTILETGIAMPRRRLEALVEATYQAVLAPGVTVQPNLQYVFHPGGNIPDPRDALGRRIKDATVVGMRATLTY</sequence>
<accession>A0A1G9U8A6</accession>
<evidence type="ECO:0000313" key="4">
    <source>
        <dbReference type="EMBL" id="SDM56180.1"/>
    </source>
</evidence>
<dbReference type="RefSeq" id="WP_244507432.1">
    <property type="nucleotide sequence ID" value="NZ_FNHS01000002.1"/>
</dbReference>
<dbReference type="PANTHER" id="PTHR37944:SF1">
    <property type="entry name" value="PORIN B"/>
    <property type="match status" value="1"/>
</dbReference>
<dbReference type="GO" id="GO:0008643">
    <property type="term" value="P:carbohydrate transport"/>
    <property type="evidence" value="ECO:0007669"/>
    <property type="project" value="InterPro"/>
</dbReference>
<dbReference type="AlphaFoldDB" id="A0A1G9U8A6"/>
<dbReference type="InterPro" id="IPR052932">
    <property type="entry name" value="OprB_Porin"/>
</dbReference>
<dbReference type="STRING" id="582672.SAMN05216360_102446"/>
<name>A0A1G9U8A6_9HYPH</name>
<feature type="region of interest" description="Disordered" evidence="3">
    <location>
        <begin position="56"/>
        <end position="79"/>
    </location>
</feature>
<proteinExistence type="inferred from homology"/>